<gene>
    <name evidence="1" type="ORF">CRG98_017082</name>
</gene>
<dbReference type="AlphaFoldDB" id="A0A2I0K1M9"/>
<comment type="caution">
    <text evidence="1">The sequence shown here is derived from an EMBL/GenBank/DDBJ whole genome shotgun (WGS) entry which is preliminary data.</text>
</comment>
<dbReference type="Proteomes" id="UP000233551">
    <property type="component" value="Unassembled WGS sequence"/>
</dbReference>
<protein>
    <submittedName>
        <fullName evidence="1">Uncharacterized protein</fullName>
    </submittedName>
</protein>
<evidence type="ECO:0000313" key="2">
    <source>
        <dbReference type="Proteomes" id="UP000233551"/>
    </source>
</evidence>
<dbReference type="EMBL" id="PGOL01000968">
    <property type="protein sequence ID" value="PKI62458.1"/>
    <property type="molecule type" value="Genomic_DNA"/>
</dbReference>
<keyword evidence="2" id="KW-1185">Reference proteome</keyword>
<sequence>MDSHLSTETLNQKLCRYRKMLRTTLNSAMTQGIECGHSIIGRGERVAEDCRTGAPPDGAGQCFAWNSDYNRRWVASRRLISLCAYNHLGRSLSRSSSSKQ</sequence>
<organism evidence="1 2">
    <name type="scientific">Punica granatum</name>
    <name type="common">Pomegranate</name>
    <dbReference type="NCBI Taxonomy" id="22663"/>
    <lineage>
        <taxon>Eukaryota</taxon>
        <taxon>Viridiplantae</taxon>
        <taxon>Streptophyta</taxon>
        <taxon>Embryophyta</taxon>
        <taxon>Tracheophyta</taxon>
        <taxon>Spermatophyta</taxon>
        <taxon>Magnoliopsida</taxon>
        <taxon>eudicotyledons</taxon>
        <taxon>Gunneridae</taxon>
        <taxon>Pentapetalae</taxon>
        <taxon>rosids</taxon>
        <taxon>malvids</taxon>
        <taxon>Myrtales</taxon>
        <taxon>Lythraceae</taxon>
        <taxon>Punica</taxon>
    </lineage>
</organism>
<accession>A0A2I0K1M9</accession>
<proteinExistence type="predicted"/>
<name>A0A2I0K1M9_PUNGR</name>
<evidence type="ECO:0000313" key="1">
    <source>
        <dbReference type="EMBL" id="PKI62458.1"/>
    </source>
</evidence>
<reference evidence="1 2" key="1">
    <citation type="submission" date="2017-11" db="EMBL/GenBank/DDBJ databases">
        <title>De-novo sequencing of pomegranate (Punica granatum L.) genome.</title>
        <authorList>
            <person name="Akparov Z."/>
            <person name="Amiraslanov A."/>
            <person name="Hajiyeva S."/>
            <person name="Abbasov M."/>
            <person name="Kaur K."/>
            <person name="Hamwieh A."/>
            <person name="Solovyev V."/>
            <person name="Salamov A."/>
            <person name="Braich B."/>
            <person name="Kosarev P."/>
            <person name="Mahmoud A."/>
            <person name="Hajiyev E."/>
            <person name="Babayeva S."/>
            <person name="Izzatullayeva V."/>
            <person name="Mammadov A."/>
            <person name="Mammadov A."/>
            <person name="Sharifova S."/>
            <person name="Ojaghi J."/>
            <person name="Eynullazada K."/>
            <person name="Bayramov B."/>
            <person name="Abdulazimova A."/>
            <person name="Shahmuradov I."/>
        </authorList>
    </citation>
    <scope>NUCLEOTIDE SEQUENCE [LARGE SCALE GENOMIC DNA]</scope>
    <source>
        <strain evidence="2">cv. AG2017</strain>
        <tissue evidence="1">Leaf</tissue>
    </source>
</reference>